<organism evidence="1 2">
    <name type="scientific">Flavobacterium aquariorum</name>
    <dbReference type="NCBI Taxonomy" id="2217670"/>
    <lineage>
        <taxon>Bacteria</taxon>
        <taxon>Pseudomonadati</taxon>
        <taxon>Bacteroidota</taxon>
        <taxon>Flavobacteriia</taxon>
        <taxon>Flavobacteriales</taxon>
        <taxon>Flavobacteriaceae</taxon>
        <taxon>Flavobacterium</taxon>
    </lineage>
</organism>
<accession>A0A2W7UGG4</accession>
<keyword evidence="2" id="KW-1185">Reference proteome</keyword>
<protein>
    <submittedName>
        <fullName evidence="1">Uncharacterized protein</fullName>
    </submittedName>
</protein>
<name>A0A2W7UGG4_9FLAO</name>
<reference evidence="1 2" key="1">
    <citation type="submission" date="2018-06" db="EMBL/GenBank/DDBJ databases">
        <title>Flavobacterium sp IMCC34762, genome.</title>
        <authorList>
            <person name="Joung Y."/>
            <person name="Cho J."/>
            <person name="Song J."/>
        </authorList>
    </citation>
    <scope>NUCLEOTIDE SEQUENCE [LARGE SCALE GENOMIC DNA]</scope>
    <source>
        <strain evidence="1 2">IMCC34762</strain>
    </source>
</reference>
<dbReference type="Proteomes" id="UP000249177">
    <property type="component" value="Unassembled WGS sequence"/>
</dbReference>
<comment type="caution">
    <text evidence="1">The sequence shown here is derived from an EMBL/GenBank/DDBJ whole genome shotgun (WGS) entry which is preliminary data.</text>
</comment>
<evidence type="ECO:0000313" key="1">
    <source>
        <dbReference type="EMBL" id="PZX92445.1"/>
    </source>
</evidence>
<sequence length="77" mass="9073">MSSFLKGNKGLHFSKQLQLMTKNMMFHFYGDQELILKYKSIAGNLKKVFHQKEKSIFYVLLKDGFAFQNCLRSSFLE</sequence>
<evidence type="ECO:0000313" key="2">
    <source>
        <dbReference type="Proteomes" id="UP000249177"/>
    </source>
</evidence>
<gene>
    <name evidence="1" type="ORF">DOS84_15090</name>
</gene>
<proteinExistence type="predicted"/>
<dbReference type="EMBL" id="QKXH01000010">
    <property type="protein sequence ID" value="PZX92445.1"/>
    <property type="molecule type" value="Genomic_DNA"/>
</dbReference>
<dbReference type="AlphaFoldDB" id="A0A2W7UGG4"/>